<dbReference type="PANTHER" id="PTHR10098:SF108">
    <property type="entry name" value="TETRATRICOPEPTIDE REPEAT PROTEIN 28"/>
    <property type="match status" value="1"/>
</dbReference>
<dbReference type="PROSITE" id="PS50943">
    <property type="entry name" value="HTH_CROC1"/>
    <property type="match status" value="1"/>
</dbReference>
<dbReference type="Gene3D" id="1.10.260.40">
    <property type="entry name" value="lambda repressor-like DNA-binding domains"/>
    <property type="match status" value="1"/>
</dbReference>
<proteinExistence type="predicted"/>
<accession>A0A1Y0IR46</accession>
<dbReference type="InterPro" id="IPR001387">
    <property type="entry name" value="Cro/C1-type_HTH"/>
</dbReference>
<dbReference type="SMART" id="SM00530">
    <property type="entry name" value="HTH_XRE"/>
    <property type="match status" value="1"/>
</dbReference>
<dbReference type="SMART" id="SM00028">
    <property type="entry name" value="TPR"/>
    <property type="match status" value="8"/>
</dbReference>
<dbReference type="GO" id="GO:0003677">
    <property type="term" value="F:DNA binding"/>
    <property type="evidence" value="ECO:0007669"/>
    <property type="project" value="InterPro"/>
</dbReference>
<gene>
    <name evidence="2" type="ORF">CBW65_20610</name>
</gene>
<protein>
    <recommendedName>
        <fullName evidence="1">HTH cro/C1-type domain-containing protein</fullName>
    </recommendedName>
</protein>
<dbReference type="KEGG" id="tum:CBW65_20610"/>
<reference evidence="3" key="1">
    <citation type="submission" date="2017-05" db="EMBL/GenBank/DDBJ databases">
        <authorList>
            <person name="Sung H."/>
        </authorList>
    </citation>
    <scope>NUCLEOTIDE SEQUENCE [LARGE SCALE GENOMIC DNA]</scope>
    <source>
        <strain evidence="3">AR23208</strain>
    </source>
</reference>
<evidence type="ECO:0000313" key="2">
    <source>
        <dbReference type="EMBL" id="ARU63112.1"/>
    </source>
</evidence>
<dbReference type="Proteomes" id="UP000195437">
    <property type="component" value="Chromosome"/>
</dbReference>
<dbReference type="CDD" id="cd00093">
    <property type="entry name" value="HTH_XRE"/>
    <property type="match status" value="1"/>
</dbReference>
<dbReference type="Pfam" id="PF01381">
    <property type="entry name" value="HTH_3"/>
    <property type="match status" value="1"/>
</dbReference>
<dbReference type="InterPro" id="IPR019734">
    <property type="entry name" value="TPR_rpt"/>
</dbReference>
<dbReference type="EMBL" id="CP021434">
    <property type="protein sequence ID" value="ARU63112.1"/>
    <property type="molecule type" value="Genomic_DNA"/>
</dbReference>
<sequence>MVSTLGRKIRSLRKAAGLSQRELADGLVTKSMISQIETDRIQPSADLLKRIAAKLRVTPQQLMPAKHEDQERLACYKQAQAFLSLGHYAEALPLLQECMEAPHPAWPERMLACQTAFCQQQLGAYEEARKLYDKALRLAICEEDAVAALRIYMRLGEVAQGLGHLELAVIEWQRAMRELERHPAPEDEPMLPLDVCLYLAGGLRTLGAVEEALQVYRRAEQLLEEVPEQTKRRADVLQGIGLVLELMEQYGEAEDCLSAAETLFHSTKDRRPALQTRIARGRLLGKTGRYQDAVSLLTECVQEADSVPGTELLVQVYGELGQVYRQMGDREQGVAMLQAGLKVPCECRIERGRICLALAGLYREADRFGDALAAAEQAMELLQGTKEELLAVYRLLTEFYKGQEDYRQASLWAERADELLAEKTLDR</sequence>
<dbReference type="InterPro" id="IPR010982">
    <property type="entry name" value="Lambda_DNA-bd_dom_sf"/>
</dbReference>
<dbReference type="Gene3D" id="1.25.40.10">
    <property type="entry name" value="Tetratricopeptide repeat domain"/>
    <property type="match status" value="2"/>
</dbReference>
<name>A0A1Y0IR46_9BACL</name>
<dbReference type="PANTHER" id="PTHR10098">
    <property type="entry name" value="RAPSYN-RELATED"/>
    <property type="match status" value="1"/>
</dbReference>
<dbReference type="SUPFAM" id="SSF47413">
    <property type="entry name" value="lambda repressor-like DNA-binding domains"/>
    <property type="match status" value="1"/>
</dbReference>
<organism evidence="2 3">
    <name type="scientific">Tumebacillus avium</name>
    <dbReference type="NCBI Taxonomy" id="1903704"/>
    <lineage>
        <taxon>Bacteria</taxon>
        <taxon>Bacillati</taxon>
        <taxon>Bacillota</taxon>
        <taxon>Bacilli</taxon>
        <taxon>Bacillales</taxon>
        <taxon>Alicyclobacillaceae</taxon>
        <taxon>Tumebacillus</taxon>
    </lineage>
</organism>
<dbReference type="Pfam" id="PF13181">
    <property type="entry name" value="TPR_8"/>
    <property type="match status" value="1"/>
</dbReference>
<dbReference type="SUPFAM" id="SSF48452">
    <property type="entry name" value="TPR-like"/>
    <property type="match status" value="2"/>
</dbReference>
<dbReference type="AlphaFoldDB" id="A0A1Y0IR46"/>
<dbReference type="InterPro" id="IPR011990">
    <property type="entry name" value="TPR-like_helical_dom_sf"/>
</dbReference>
<keyword evidence="3" id="KW-1185">Reference proteome</keyword>
<evidence type="ECO:0000259" key="1">
    <source>
        <dbReference type="PROSITE" id="PS50943"/>
    </source>
</evidence>
<evidence type="ECO:0000313" key="3">
    <source>
        <dbReference type="Proteomes" id="UP000195437"/>
    </source>
</evidence>
<feature type="domain" description="HTH cro/C1-type" evidence="1">
    <location>
        <begin position="9"/>
        <end position="62"/>
    </location>
</feature>